<sequence>MFKYFKKLISSFIKSGRRRITTYAYDRKWETYVALLSVISTRISHFSLAPNFGVL</sequence>
<name>A0A8S0QED9_OLEEU</name>
<dbReference type="EMBL" id="CACTIH010001816">
    <property type="protein sequence ID" value="CAA2963991.1"/>
    <property type="molecule type" value="Genomic_DNA"/>
</dbReference>
<dbReference type="Gramene" id="OE9A025304T1">
    <property type="protein sequence ID" value="OE9A025304C1"/>
    <property type="gene ID" value="OE9A025304"/>
</dbReference>
<evidence type="ECO:0000313" key="2">
    <source>
        <dbReference type="Proteomes" id="UP000594638"/>
    </source>
</evidence>
<evidence type="ECO:0000313" key="1">
    <source>
        <dbReference type="EMBL" id="CAA2963991.1"/>
    </source>
</evidence>
<accession>A0A8S0QED9</accession>
<dbReference type="AlphaFoldDB" id="A0A8S0QED9"/>
<dbReference type="Proteomes" id="UP000594638">
    <property type="component" value="Unassembled WGS sequence"/>
</dbReference>
<comment type="caution">
    <text evidence="1">The sequence shown here is derived from an EMBL/GenBank/DDBJ whole genome shotgun (WGS) entry which is preliminary data.</text>
</comment>
<organism evidence="1 2">
    <name type="scientific">Olea europaea subsp. europaea</name>
    <dbReference type="NCBI Taxonomy" id="158383"/>
    <lineage>
        <taxon>Eukaryota</taxon>
        <taxon>Viridiplantae</taxon>
        <taxon>Streptophyta</taxon>
        <taxon>Embryophyta</taxon>
        <taxon>Tracheophyta</taxon>
        <taxon>Spermatophyta</taxon>
        <taxon>Magnoliopsida</taxon>
        <taxon>eudicotyledons</taxon>
        <taxon>Gunneridae</taxon>
        <taxon>Pentapetalae</taxon>
        <taxon>asterids</taxon>
        <taxon>lamiids</taxon>
        <taxon>Lamiales</taxon>
        <taxon>Oleaceae</taxon>
        <taxon>Oleeae</taxon>
        <taxon>Olea</taxon>
    </lineage>
</organism>
<proteinExistence type="predicted"/>
<protein>
    <submittedName>
        <fullName evidence="1">Uncharacterized protein</fullName>
    </submittedName>
</protein>
<reference evidence="1 2" key="1">
    <citation type="submission" date="2019-12" db="EMBL/GenBank/DDBJ databases">
        <authorList>
            <person name="Alioto T."/>
            <person name="Alioto T."/>
            <person name="Gomez Garrido J."/>
        </authorList>
    </citation>
    <scope>NUCLEOTIDE SEQUENCE [LARGE SCALE GENOMIC DNA]</scope>
</reference>
<gene>
    <name evidence="1" type="ORF">OLEA9_A025304</name>
</gene>
<keyword evidence="2" id="KW-1185">Reference proteome</keyword>